<name>E9HT53_DAPPU</name>
<dbReference type="Proteomes" id="UP000000305">
    <property type="component" value="Unassembled WGS sequence"/>
</dbReference>
<evidence type="ECO:0000313" key="1">
    <source>
        <dbReference type="EMBL" id="EFX65075.1"/>
    </source>
</evidence>
<dbReference type="AlphaFoldDB" id="E9HT53"/>
<protein>
    <submittedName>
        <fullName evidence="1">Uncharacterized protein</fullName>
    </submittedName>
</protein>
<accession>E9HT53</accession>
<organism evidence="1 2">
    <name type="scientific">Daphnia pulex</name>
    <name type="common">Water flea</name>
    <dbReference type="NCBI Taxonomy" id="6669"/>
    <lineage>
        <taxon>Eukaryota</taxon>
        <taxon>Metazoa</taxon>
        <taxon>Ecdysozoa</taxon>
        <taxon>Arthropoda</taxon>
        <taxon>Crustacea</taxon>
        <taxon>Branchiopoda</taxon>
        <taxon>Diplostraca</taxon>
        <taxon>Cladocera</taxon>
        <taxon>Anomopoda</taxon>
        <taxon>Daphniidae</taxon>
        <taxon>Daphnia</taxon>
    </lineage>
</organism>
<sequence length="105" mass="11906">MADVSDDLNLIIPFFQEEGELACAQQLKIFPPSSVPQTKSSGERDHVSIPSFGLKKGLCTSHASDFYQQIKPEHHKMRSVLEDLQIDMIKDIPLDYMHLVCMDVM</sequence>
<proteinExistence type="predicted"/>
<dbReference type="EMBL" id="GL732764">
    <property type="protein sequence ID" value="EFX65075.1"/>
    <property type="molecule type" value="Genomic_DNA"/>
</dbReference>
<keyword evidence="2" id="KW-1185">Reference proteome</keyword>
<reference evidence="1 2" key="1">
    <citation type="journal article" date="2011" name="Science">
        <title>The ecoresponsive genome of Daphnia pulex.</title>
        <authorList>
            <person name="Colbourne J.K."/>
            <person name="Pfrender M.E."/>
            <person name="Gilbert D."/>
            <person name="Thomas W.K."/>
            <person name="Tucker A."/>
            <person name="Oakley T.H."/>
            <person name="Tokishita S."/>
            <person name="Aerts A."/>
            <person name="Arnold G.J."/>
            <person name="Basu M.K."/>
            <person name="Bauer D.J."/>
            <person name="Caceres C.E."/>
            <person name="Carmel L."/>
            <person name="Casola C."/>
            <person name="Choi J.H."/>
            <person name="Detter J.C."/>
            <person name="Dong Q."/>
            <person name="Dusheyko S."/>
            <person name="Eads B.D."/>
            <person name="Frohlich T."/>
            <person name="Geiler-Samerotte K.A."/>
            <person name="Gerlach D."/>
            <person name="Hatcher P."/>
            <person name="Jogdeo S."/>
            <person name="Krijgsveld J."/>
            <person name="Kriventseva E.V."/>
            <person name="Kultz D."/>
            <person name="Laforsch C."/>
            <person name="Lindquist E."/>
            <person name="Lopez J."/>
            <person name="Manak J.R."/>
            <person name="Muller J."/>
            <person name="Pangilinan J."/>
            <person name="Patwardhan R.P."/>
            <person name="Pitluck S."/>
            <person name="Pritham E.J."/>
            <person name="Rechtsteiner A."/>
            <person name="Rho M."/>
            <person name="Rogozin I.B."/>
            <person name="Sakarya O."/>
            <person name="Salamov A."/>
            <person name="Schaack S."/>
            <person name="Shapiro H."/>
            <person name="Shiga Y."/>
            <person name="Skalitzky C."/>
            <person name="Smith Z."/>
            <person name="Souvorov A."/>
            <person name="Sung W."/>
            <person name="Tang Z."/>
            <person name="Tsuchiya D."/>
            <person name="Tu H."/>
            <person name="Vos H."/>
            <person name="Wang M."/>
            <person name="Wolf Y.I."/>
            <person name="Yamagata H."/>
            <person name="Yamada T."/>
            <person name="Ye Y."/>
            <person name="Shaw J.R."/>
            <person name="Andrews J."/>
            <person name="Crease T.J."/>
            <person name="Tang H."/>
            <person name="Lucas S.M."/>
            <person name="Robertson H.M."/>
            <person name="Bork P."/>
            <person name="Koonin E.V."/>
            <person name="Zdobnov E.M."/>
            <person name="Grigoriev I.V."/>
            <person name="Lynch M."/>
            <person name="Boore J.L."/>
        </authorList>
    </citation>
    <scope>NUCLEOTIDE SEQUENCE [LARGE SCALE GENOMIC DNA]</scope>
</reference>
<dbReference type="InParanoid" id="E9HT53"/>
<evidence type="ECO:0000313" key="2">
    <source>
        <dbReference type="Proteomes" id="UP000000305"/>
    </source>
</evidence>
<gene>
    <name evidence="1" type="ORF">DAPPUDRAFT_333553</name>
</gene>
<dbReference type="HOGENOM" id="CLU_2239270_0_0_1"/>
<dbReference type="KEGG" id="dpx:DAPPUDRAFT_333553"/>